<keyword evidence="9" id="KW-1185">Reference proteome</keyword>
<dbReference type="Pfam" id="PF25121">
    <property type="entry name" value="RRM_ESF1"/>
    <property type="match status" value="1"/>
</dbReference>
<feature type="region of interest" description="Disordered" evidence="5">
    <location>
        <begin position="525"/>
        <end position="546"/>
    </location>
</feature>
<evidence type="ECO:0000259" key="7">
    <source>
        <dbReference type="Pfam" id="PF25121"/>
    </source>
</evidence>
<dbReference type="GO" id="GO:0006364">
    <property type="term" value="P:rRNA processing"/>
    <property type="evidence" value="ECO:0007669"/>
    <property type="project" value="InterPro"/>
</dbReference>
<evidence type="ECO:0000256" key="1">
    <source>
        <dbReference type="ARBA" id="ARBA00004604"/>
    </source>
</evidence>
<organism evidence="8 9">
    <name type="scientific">Brassica carinata</name>
    <name type="common">Ethiopian mustard</name>
    <name type="synonym">Abyssinian cabbage</name>
    <dbReference type="NCBI Taxonomy" id="52824"/>
    <lineage>
        <taxon>Eukaryota</taxon>
        <taxon>Viridiplantae</taxon>
        <taxon>Streptophyta</taxon>
        <taxon>Embryophyta</taxon>
        <taxon>Tracheophyta</taxon>
        <taxon>Spermatophyta</taxon>
        <taxon>Magnoliopsida</taxon>
        <taxon>eudicotyledons</taxon>
        <taxon>Gunneridae</taxon>
        <taxon>Pentapetalae</taxon>
        <taxon>rosids</taxon>
        <taxon>malvids</taxon>
        <taxon>Brassicales</taxon>
        <taxon>Brassicaceae</taxon>
        <taxon>Brassiceae</taxon>
        <taxon>Brassica</taxon>
    </lineage>
</organism>
<evidence type="ECO:0000256" key="2">
    <source>
        <dbReference type="ARBA" id="ARBA00009087"/>
    </source>
</evidence>
<proteinExistence type="inferred from homology"/>
<feature type="compositionally biased region" description="Basic and acidic residues" evidence="5">
    <location>
        <begin position="125"/>
        <end position="148"/>
    </location>
</feature>
<dbReference type="InterPro" id="IPR012580">
    <property type="entry name" value="NUC153"/>
</dbReference>
<dbReference type="PANTHER" id="PTHR12202">
    <property type="entry name" value="ESF1 HOMOLOG"/>
    <property type="match status" value="1"/>
</dbReference>
<feature type="region of interest" description="Disordered" evidence="5">
    <location>
        <begin position="584"/>
        <end position="629"/>
    </location>
</feature>
<dbReference type="InterPro" id="IPR056750">
    <property type="entry name" value="RRM_ESF1"/>
</dbReference>
<feature type="compositionally biased region" description="Polar residues" evidence="5">
    <location>
        <begin position="1"/>
        <end position="11"/>
    </location>
</feature>
<feature type="domain" description="NUC153" evidence="6">
    <location>
        <begin position="558"/>
        <end position="579"/>
    </location>
</feature>
<feature type="compositionally biased region" description="Basic and acidic residues" evidence="5">
    <location>
        <begin position="256"/>
        <end position="265"/>
    </location>
</feature>
<feature type="domain" description="ESF1 RRM" evidence="7">
    <location>
        <begin position="195"/>
        <end position="346"/>
    </location>
</feature>
<comment type="caution">
    <text evidence="8">The sequence shown here is derived from an EMBL/GenBank/DDBJ whole genome shotgun (WGS) entry which is preliminary data.</text>
</comment>
<dbReference type="GO" id="GO:0005730">
    <property type="term" value="C:nucleolus"/>
    <property type="evidence" value="ECO:0007669"/>
    <property type="project" value="UniProtKB-SubCell"/>
</dbReference>
<evidence type="ECO:0000256" key="5">
    <source>
        <dbReference type="SAM" id="MobiDB-lite"/>
    </source>
</evidence>
<evidence type="ECO:0000259" key="6">
    <source>
        <dbReference type="Pfam" id="PF08159"/>
    </source>
</evidence>
<comment type="similarity">
    <text evidence="2">Belongs to the ESF1 family.</text>
</comment>
<feature type="region of interest" description="Disordered" evidence="5">
    <location>
        <begin position="1"/>
        <end position="22"/>
    </location>
</feature>
<protein>
    <recommendedName>
        <fullName evidence="10">NUC153 domain-containing protein</fullName>
    </recommendedName>
</protein>
<sequence length="653" mass="74802">MGSKRNNQTNREICGGGGEAEEEGNQMITDLRFSWAHTHPSFRRVPRRVYKVTIGSRFKWVLSVKASCPVDKRGKRIRRRRGCGNDFLKQYYRIEEDDEKKKQKRNRKEDSEEESGEQNLMALEAEAKQSKSEEESSGEEESKSEKKIALNSDEEYDDSTAESHEDSEEVSEEEGTDEDDGLEILEEIANIEKETHRLAIVNIDWNHITAKDLYVVLNSFLKKDGRVLSVAVYPTEFGLERMKHEETHGPLAIIRGVDKNNKDNGDNGEEEEEEEDEDVINERIREYEKSKFKYYAAVVECDSSATADYLYKTCDGFEFGRSSNKLDIRFIPDSTEFNHAPRDIATEAPANYQALDFQSQALQMSKVNVSWDEDEPHRVKTLTQKFNTDQLADLERFLASYESESDDDDDEEKRKTYQALMESGDVDSDTDDEENDLDMEFTFNTGLENVSKKFIGKKDKKSETLWETQLRVKREKKTARRMNQKNDDDNKKKKGLEEKVAAEERRSIAELGLIVADENGGDGSKCLKGYNIKGRKGKNKSREMAEEKIPCADPDYLRFSAAISDPKYALDPTDPRFKRSATYAKQLAQKQKEDPKSQGQVEAKEESSSARDGMLGNKKRSFAESATVESLKLKIQQRKAELAQRMKKKAKAN</sequence>
<dbReference type="OrthoDB" id="431825at2759"/>
<dbReference type="EMBL" id="JAAMPC010000009">
    <property type="protein sequence ID" value="KAG2295306.1"/>
    <property type="molecule type" value="Genomic_DNA"/>
</dbReference>
<evidence type="ECO:0000256" key="4">
    <source>
        <dbReference type="ARBA" id="ARBA00023242"/>
    </source>
</evidence>
<feature type="region of interest" description="Disordered" evidence="5">
    <location>
        <begin position="473"/>
        <end position="502"/>
    </location>
</feature>
<feature type="compositionally biased region" description="Basic and acidic residues" evidence="5">
    <location>
        <begin position="484"/>
        <end position="502"/>
    </location>
</feature>
<evidence type="ECO:0000313" key="8">
    <source>
        <dbReference type="EMBL" id="KAG2295306.1"/>
    </source>
</evidence>
<feature type="region of interest" description="Disordered" evidence="5">
    <location>
        <begin position="255"/>
        <end position="279"/>
    </location>
</feature>
<feature type="compositionally biased region" description="Basic and acidic residues" evidence="5">
    <location>
        <begin position="590"/>
        <end position="609"/>
    </location>
</feature>
<gene>
    <name evidence="8" type="ORF">Bca52824_041975</name>
</gene>
<keyword evidence="4" id="KW-0539">Nucleus</keyword>
<accession>A0A8X7UZA4</accession>
<feature type="region of interest" description="Disordered" evidence="5">
    <location>
        <begin position="98"/>
        <end position="180"/>
    </location>
</feature>
<dbReference type="AlphaFoldDB" id="A0A8X7UZA4"/>
<dbReference type="Pfam" id="PF08159">
    <property type="entry name" value="NUC153"/>
    <property type="match status" value="1"/>
</dbReference>
<feature type="compositionally biased region" description="Acidic residues" evidence="5">
    <location>
        <begin position="266"/>
        <end position="279"/>
    </location>
</feature>
<dbReference type="Proteomes" id="UP000886595">
    <property type="component" value="Unassembled WGS sequence"/>
</dbReference>
<name>A0A8X7UZA4_BRACI</name>
<feature type="compositionally biased region" description="Acidic residues" evidence="5">
    <location>
        <begin position="152"/>
        <end position="180"/>
    </location>
</feature>
<feature type="compositionally biased region" description="Basic residues" evidence="5">
    <location>
        <begin position="473"/>
        <end position="483"/>
    </location>
</feature>
<dbReference type="GO" id="GO:0003723">
    <property type="term" value="F:RNA binding"/>
    <property type="evidence" value="ECO:0007669"/>
    <property type="project" value="TreeGrafter"/>
</dbReference>
<comment type="subcellular location">
    <subcellularLocation>
        <location evidence="1">Nucleus</location>
        <location evidence="1">Nucleolus</location>
    </subcellularLocation>
</comment>
<dbReference type="PANTHER" id="PTHR12202:SF0">
    <property type="entry name" value="ESF1 HOMOLOG"/>
    <property type="match status" value="1"/>
</dbReference>
<keyword evidence="3" id="KW-0175">Coiled coil</keyword>
<evidence type="ECO:0008006" key="10">
    <source>
        <dbReference type="Google" id="ProtNLM"/>
    </source>
</evidence>
<dbReference type="InterPro" id="IPR039754">
    <property type="entry name" value="Esf1"/>
</dbReference>
<evidence type="ECO:0000256" key="3">
    <source>
        <dbReference type="ARBA" id="ARBA00023054"/>
    </source>
</evidence>
<evidence type="ECO:0000313" key="9">
    <source>
        <dbReference type="Proteomes" id="UP000886595"/>
    </source>
</evidence>
<reference evidence="8 9" key="1">
    <citation type="submission" date="2020-02" db="EMBL/GenBank/DDBJ databases">
        <authorList>
            <person name="Ma Q."/>
            <person name="Huang Y."/>
            <person name="Song X."/>
            <person name="Pei D."/>
        </authorList>
    </citation>
    <scope>NUCLEOTIDE SEQUENCE [LARGE SCALE GENOMIC DNA]</scope>
    <source>
        <strain evidence="8">Sxm20200214</strain>
        <tissue evidence="8">Leaf</tissue>
    </source>
</reference>